<dbReference type="InterPro" id="IPR021889">
    <property type="entry name" value="DUF3500"/>
</dbReference>
<name>A0A2T0WNE9_9RHOB</name>
<dbReference type="Proteomes" id="UP000238392">
    <property type="component" value="Unassembled WGS sequence"/>
</dbReference>
<evidence type="ECO:0000313" key="2">
    <source>
        <dbReference type="Proteomes" id="UP000238392"/>
    </source>
</evidence>
<gene>
    <name evidence="1" type="ORF">CLV74_10830</name>
</gene>
<reference evidence="1 2" key="1">
    <citation type="submission" date="2018-03" db="EMBL/GenBank/DDBJ databases">
        <title>Genomic Encyclopedia of Archaeal and Bacterial Type Strains, Phase II (KMG-II): from individual species to whole genera.</title>
        <authorList>
            <person name="Goeker M."/>
        </authorList>
    </citation>
    <scope>NUCLEOTIDE SEQUENCE [LARGE SCALE GENOMIC DNA]</scope>
    <source>
        <strain evidence="1 2">DSM 100212</strain>
    </source>
</reference>
<dbReference type="PANTHER" id="PTHR37489">
    <property type="entry name" value="DUF3500 DOMAIN-CONTAINING PROTEIN"/>
    <property type="match status" value="1"/>
</dbReference>
<dbReference type="EMBL" id="PVTQ01000008">
    <property type="protein sequence ID" value="PRY88226.1"/>
    <property type="molecule type" value="Genomic_DNA"/>
</dbReference>
<dbReference type="Pfam" id="PF12006">
    <property type="entry name" value="DUF3500"/>
    <property type="match status" value="1"/>
</dbReference>
<proteinExistence type="predicted"/>
<organism evidence="1 2">
    <name type="scientific">Donghicola tyrosinivorans</name>
    <dbReference type="NCBI Taxonomy" id="1652492"/>
    <lineage>
        <taxon>Bacteria</taxon>
        <taxon>Pseudomonadati</taxon>
        <taxon>Pseudomonadota</taxon>
        <taxon>Alphaproteobacteria</taxon>
        <taxon>Rhodobacterales</taxon>
        <taxon>Roseobacteraceae</taxon>
        <taxon>Donghicola</taxon>
    </lineage>
</organism>
<protein>
    <submittedName>
        <fullName evidence="1">Uncharacterized protein DUF3500</fullName>
    </submittedName>
</protein>
<comment type="caution">
    <text evidence="1">The sequence shown here is derived from an EMBL/GenBank/DDBJ whole genome shotgun (WGS) entry which is preliminary data.</text>
</comment>
<sequence length="363" mass="38737">MALTYHKYALAGVAAPACLGWFTLSEISAQGGLQTPPVATTVLDDIPVPSADAQTLAITDAAQAFLATLSDEQRAAAVFDFADNTQRANWSNFPDGPVVRKGVMRGDMTAPQLAALEALLKTVMSDEGYRNIALQLAAEDALDNGFGGPNFGSPYYYVSFLGTPATDAPWMLQFGGHHLAINLTIVGPDLSFSPMLTGGEPLRINFEDQDVYITEAETAAAQALMDSLDAAQKQQAIRGSRPINLLLGPGAFGSQVAPEGIRGADLNAGQRQLLLDVIAARLGFINADDFAAKMTVVRAELNDTYFGWWGPEGTLGAAYFRVTGPSVVMEYAPQDQDGDNTDHAHNMYRDPQNDYGAAWIAAK</sequence>
<keyword evidence="2" id="KW-1185">Reference proteome</keyword>
<dbReference type="PANTHER" id="PTHR37489:SF1">
    <property type="entry name" value="DUF3500 DOMAIN-CONTAINING PROTEIN"/>
    <property type="match status" value="1"/>
</dbReference>
<dbReference type="AlphaFoldDB" id="A0A2T0WNE9"/>
<dbReference type="RefSeq" id="WP_170108038.1">
    <property type="nucleotide sequence ID" value="NZ_PVTQ01000008.1"/>
</dbReference>
<evidence type="ECO:0000313" key="1">
    <source>
        <dbReference type="EMBL" id="PRY88226.1"/>
    </source>
</evidence>
<accession>A0A2T0WNE9</accession>